<reference evidence="1 2" key="1">
    <citation type="submission" date="2016-11" db="EMBL/GenBank/DDBJ databases">
        <title>The macronuclear genome of Stentor coeruleus: a giant cell with tiny introns.</title>
        <authorList>
            <person name="Slabodnick M."/>
            <person name="Ruby J.G."/>
            <person name="Reiff S.B."/>
            <person name="Swart E.C."/>
            <person name="Gosai S."/>
            <person name="Prabakaran S."/>
            <person name="Witkowska E."/>
            <person name="Larue G.E."/>
            <person name="Fisher S."/>
            <person name="Freeman R.M."/>
            <person name="Gunawardena J."/>
            <person name="Chu W."/>
            <person name="Stover N.A."/>
            <person name="Gregory B.D."/>
            <person name="Nowacki M."/>
            <person name="Derisi J."/>
            <person name="Roy S.W."/>
            <person name="Marshall W.F."/>
            <person name="Sood P."/>
        </authorList>
    </citation>
    <scope>NUCLEOTIDE SEQUENCE [LARGE SCALE GENOMIC DNA]</scope>
    <source>
        <strain evidence="1">WM001</strain>
    </source>
</reference>
<dbReference type="AlphaFoldDB" id="A0A1R2BQE9"/>
<dbReference type="Proteomes" id="UP000187209">
    <property type="component" value="Unassembled WGS sequence"/>
</dbReference>
<name>A0A1R2BQE9_9CILI</name>
<comment type="caution">
    <text evidence="1">The sequence shown here is derived from an EMBL/GenBank/DDBJ whole genome shotgun (WGS) entry which is preliminary data.</text>
</comment>
<protein>
    <submittedName>
        <fullName evidence="1">Uncharacterized protein</fullName>
    </submittedName>
</protein>
<accession>A0A1R2BQE9</accession>
<evidence type="ECO:0000313" key="2">
    <source>
        <dbReference type="Proteomes" id="UP000187209"/>
    </source>
</evidence>
<evidence type="ECO:0000313" key="1">
    <source>
        <dbReference type="EMBL" id="OMJ79022.1"/>
    </source>
</evidence>
<sequence>MNGELHLISSLTKESENYSFKDSSTMQRIRFSLPEVSGWNNDLEHFPSTSTINKIVQLRKQSNCITESPSKSNKALLIPEPKLNYKPDPPPKVLPSTSPTLSNIGKIYLNDKQIFRKSKNFTKNKSKQHLPAIAKNNFSSVFLKKKKSILKNDKKLALVASINDVLSLLKPGLKNPITTIVTPQLRSKSELYKLFSKKKNQKNLEFTFFNTLSHNLNKNNKPLL</sequence>
<organism evidence="1 2">
    <name type="scientific">Stentor coeruleus</name>
    <dbReference type="NCBI Taxonomy" id="5963"/>
    <lineage>
        <taxon>Eukaryota</taxon>
        <taxon>Sar</taxon>
        <taxon>Alveolata</taxon>
        <taxon>Ciliophora</taxon>
        <taxon>Postciliodesmatophora</taxon>
        <taxon>Heterotrichea</taxon>
        <taxon>Heterotrichida</taxon>
        <taxon>Stentoridae</taxon>
        <taxon>Stentor</taxon>
    </lineage>
</organism>
<proteinExistence type="predicted"/>
<gene>
    <name evidence="1" type="ORF">SteCoe_21053</name>
</gene>
<dbReference type="EMBL" id="MPUH01000492">
    <property type="protein sequence ID" value="OMJ79022.1"/>
    <property type="molecule type" value="Genomic_DNA"/>
</dbReference>
<keyword evidence="2" id="KW-1185">Reference proteome</keyword>